<dbReference type="AlphaFoldDB" id="A0A3B4AH67"/>
<proteinExistence type="predicted"/>
<evidence type="ECO:0000256" key="1">
    <source>
        <dbReference type="SAM" id="MobiDB-lite"/>
    </source>
</evidence>
<dbReference type="Ensembl" id="ENSPMGT00000017026.1">
    <property type="protein sequence ID" value="ENSPMGP00000015959.1"/>
    <property type="gene ID" value="ENSPMGG00000013091.1"/>
</dbReference>
<feature type="region of interest" description="Disordered" evidence="1">
    <location>
        <begin position="78"/>
        <end position="141"/>
    </location>
</feature>
<keyword evidence="3" id="KW-1185">Reference proteome</keyword>
<reference evidence="2" key="1">
    <citation type="submission" date="2025-08" db="UniProtKB">
        <authorList>
            <consortium name="Ensembl"/>
        </authorList>
    </citation>
    <scope>IDENTIFICATION</scope>
</reference>
<accession>A0A3B4AH67</accession>
<dbReference type="Proteomes" id="UP000261520">
    <property type="component" value="Unplaced"/>
</dbReference>
<evidence type="ECO:0000313" key="2">
    <source>
        <dbReference type="Ensembl" id="ENSPMGP00000015959.1"/>
    </source>
</evidence>
<reference evidence="2" key="2">
    <citation type="submission" date="2025-09" db="UniProtKB">
        <authorList>
            <consortium name="Ensembl"/>
        </authorList>
    </citation>
    <scope>IDENTIFICATION</scope>
</reference>
<name>A0A3B4AH67_9GOBI</name>
<feature type="compositionally biased region" description="Basic and acidic residues" evidence="1">
    <location>
        <begin position="85"/>
        <end position="94"/>
    </location>
</feature>
<organism evidence="2 3">
    <name type="scientific">Periophthalmus magnuspinnatus</name>
    <dbReference type="NCBI Taxonomy" id="409849"/>
    <lineage>
        <taxon>Eukaryota</taxon>
        <taxon>Metazoa</taxon>
        <taxon>Chordata</taxon>
        <taxon>Craniata</taxon>
        <taxon>Vertebrata</taxon>
        <taxon>Euteleostomi</taxon>
        <taxon>Actinopterygii</taxon>
        <taxon>Neopterygii</taxon>
        <taxon>Teleostei</taxon>
        <taxon>Neoteleostei</taxon>
        <taxon>Acanthomorphata</taxon>
        <taxon>Gobiaria</taxon>
        <taxon>Gobiiformes</taxon>
        <taxon>Gobioidei</taxon>
        <taxon>Gobiidae</taxon>
        <taxon>Oxudercinae</taxon>
        <taxon>Periophthalmus</taxon>
    </lineage>
</organism>
<feature type="compositionally biased region" description="Polar residues" evidence="1">
    <location>
        <begin position="125"/>
        <end position="141"/>
    </location>
</feature>
<sequence>KYEEKDVPGNVVVHPPLWVRVGQDTRLNSGLFHTYAHRFDKGHVAVETDQSQEEDAADVVHGDGDVDHFAEEFSKVPLVPAGDGECPKGEEGHQNEVGQSQVPQVDVSHAAGLPLEAEDQEHQEVPQQTHGRQQAQEGGHQ</sequence>
<evidence type="ECO:0000313" key="3">
    <source>
        <dbReference type="Proteomes" id="UP000261520"/>
    </source>
</evidence>
<protein>
    <submittedName>
        <fullName evidence="2">Uncharacterized protein</fullName>
    </submittedName>
</protein>